<dbReference type="Gene3D" id="1.10.10.60">
    <property type="entry name" value="Homeodomain-like"/>
    <property type="match status" value="2"/>
</dbReference>
<protein>
    <submittedName>
        <fullName evidence="5">Helix-turn-helix domain-containing protein</fullName>
    </submittedName>
</protein>
<dbReference type="InterPro" id="IPR018060">
    <property type="entry name" value="HTH_AraC"/>
</dbReference>
<dbReference type="PANTHER" id="PTHR43280">
    <property type="entry name" value="ARAC-FAMILY TRANSCRIPTIONAL REGULATOR"/>
    <property type="match status" value="1"/>
</dbReference>
<gene>
    <name evidence="5" type="ORF">FE784_17875</name>
</gene>
<keyword evidence="6" id="KW-1185">Reference proteome</keyword>
<proteinExistence type="predicted"/>
<evidence type="ECO:0000256" key="3">
    <source>
        <dbReference type="ARBA" id="ARBA00023163"/>
    </source>
</evidence>
<dbReference type="InterPro" id="IPR009057">
    <property type="entry name" value="Homeodomain-like_sf"/>
</dbReference>
<comment type="caution">
    <text evidence="5">The sequence shown here is derived from an EMBL/GenBank/DDBJ whole genome shotgun (WGS) entry which is preliminary data.</text>
</comment>
<evidence type="ECO:0000313" key="6">
    <source>
        <dbReference type="Proteomes" id="UP000307943"/>
    </source>
</evidence>
<dbReference type="AlphaFoldDB" id="A0A5C4T8M5"/>
<evidence type="ECO:0000256" key="2">
    <source>
        <dbReference type="ARBA" id="ARBA00023125"/>
    </source>
</evidence>
<name>A0A5C4T8M5_9BACL</name>
<evidence type="ECO:0000259" key="4">
    <source>
        <dbReference type="PROSITE" id="PS01124"/>
    </source>
</evidence>
<organism evidence="5 6">
    <name type="scientific">Paenibacillus hemerocallicola</name>
    <dbReference type="NCBI Taxonomy" id="1172614"/>
    <lineage>
        <taxon>Bacteria</taxon>
        <taxon>Bacillati</taxon>
        <taxon>Bacillota</taxon>
        <taxon>Bacilli</taxon>
        <taxon>Bacillales</taxon>
        <taxon>Paenibacillaceae</taxon>
        <taxon>Paenibacillus</taxon>
    </lineage>
</organism>
<dbReference type="Pfam" id="PF12833">
    <property type="entry name" value="HTH_18"/>
    <property type="match status" value="1"/>
</dbReference>
<dbReference type="RefSeq" id="WP_139603594.1">
    <property type="nucleotide sequence ID" value="NZ_VDCQ01000024.1"/>
</dbReference>
<dbReference type="GO" id="GO:0043565">
    <property type="term" value="F:sequence-specific DNA binding"/>
    <property type="evidence" value="ECO:0007669"/>
    <property type="project" value="InterPro"/>
</dbReference>
<dbReference type="PROSITE" id="PS01124">
    <property type="entry name" value="HTH_ARAC_FAMILY_2"/>
    <property type="match status" value="1"/>
</dbReference>
<feature type="domain" description="HTH araC/xylS-type" evidence="4">
    <location>
        <begin position="22"/>
        <end position="118"/>
    </location>
</feature>
<evidence type="ECO:0000313" key="5">
    <source>
        <dbReference type="EMBL" id="TNJ64900.1"/>
    </source>
</evidence>
<accession>A0A5C4T8M5</accession>
<dbReference type="PRINTS" id="PR00032">
    <property type="entry name" value="HTHARAC"/>
</dbReference>
<keyword evidence="1" id="KW-0805">Transcription regulation</keyword>
<keyword evidence="2" id="KW-0238">DNA-binding</keyword>
<evidence type="ECO:0000256" key="1">
    <source>
        <dbReference type="ARBA" id="ARBA00023015"/>
    </source>
</evidence>
<dbReference type="SMART" id="SM00342">
    <property type="entry name" value="HTH_ARAC"/>
    <property type="match status" value="1"/>
</dbReference>
<reference evidence="5 6" key="1">
    <citation type="submission" date="2019-05" db="EMBL/GenBank/DDBJ databases">
        <title>We sequenced the genome of Paenibacillus hemerocallicola KCTC 33185 for further insight into its adaptation and study the phylogeny of Paenibacillus.</title>
        <authorList>
            <person name="Narsing Rao M.P."/>
        </authorList>
    </citation>
    <scope>NUCLEOTIDE SEQUENCE [LARGE SCALE GENOMIC DNA]</scope>
    <source>
        <strain evidence="5 6">KCTC 33185</strain>
    </source>
</reference>
<dbReference type="PANTHER" id="PTHR43280:SF10">
    <property type="entry name" value="REGULATORY PROTEIN POCR"/>
    <property type="match status" value="1"/>
</dbReference>
<dbReference type="GO" id="GO:0003700">
    <property type="term" value="F:DNA-binding transcription factor activity"/>
    <property type="evidence" value="ECO:0007669"/>
    <property type="project" value="InterPro"/>
</dbReference>
<dbReference type="InterPro" id="IPR020449">
    <property type="entry name" value="Tscrpt_reg_AraC-type_HTH"/>
</dbReference>
<dbReference type="SUPFAM" id="SSF46689">
    <property type="entry name" value="Homeodomain-like"/>
    <property type="match status" value="2"/>
</dbReference>
<keyword evidence="3" id="KW-0804">Transcription</keyword>
<sequence length="118" mass="13861">MMDRITEQMILERQTGLHPLVRQTFDLIERELEDQINLQDIAERLHVSPSHLSRLIRKETGKTFSDHVMMRRMEHAKNMLQQGFKVNDVAKALGFEDSSYLAKVFRKYWGVSPGVYKV</sequence>
<dbReference type="EMBL" id="VDCQ01000024">
    <property type="protein sequence ID" value="TNJ64900.1"/>
    <property type="molecule type" value="Genomic_DNA"/>
</dbReference>
<dbReference type="OrthoDB" id="342399at2"/>
<dbReference type="Proteomes" id="UP000307943">
    <property type="component" value="Unassembled WGS sequence"/>
</dbReference>